<dbReference type="AlphaFoldDB" id="A0A1G8GA89"/>
<dbReference type="STRING" id="428992.SAMN05216272_104112"/>
<dbReference type="OrthoDB" id="6905262at2"/>
<sequence length="159" mass="17997">MLPLSQRTLVFCPHPGCLQQYGILLNRLEVFHLSLCLNLGEVTAALRSGQHYHLFIYDKFSLSEDDFATLLRLSRNDAIQQFVLVGSFSEPERLELLEWAWHNRVPLLQILERPFSLAQLRMAITSLVDYGNAHVGGFRDGQPAFAMAKELSGMPGWPA</sequence>
<proteinExistence type="predicted"/>
<protein>
    <recommendedName>
        <fullName evidence="3">Response regulator receiver domain-containing protein</fullName>
    </recommendedName>
</protein>
<accession>A0A1G8GA89</accession>
<gene>
    <name evidence="1" type="ORF">SAMN05216272_104112</name>
</gene>
<dbReference type="Proteomes" id="UP000199636">
    <property type="component" value="Unassembled WGS sequence"/>
</dbReference>
<organism evidence="1 2">
    <name type="scientific">Pseudomonas panipatensis</name>
    <dbReference type="NCBI Taxonomy" id="428992"/>
    <lineage>
        <taxon>Bacteria</taxon>
        <taxon>Pseudomonadati</taxon>
        <taxon>Pseudomonadota</taxon>
        <taxon>Gammaproteobacteria</taxon>
        <taxon>Pseudomonadales</taxon>
        <taxon>Pseudomonadaceae</taxon>
        <taxon>Pseudomonas</taxon>
    </lineage>
</organism>
<evidence type="ECO:0000313" key="1">
    <source>
        <dbReference type="EMBL" id="SDH91294.1"/>
    </source>
</evidence>
<dbReference type="RefSeq" id="WP_090262546.1">
    <property type="nucleotide sequence ID" value="NZ_FNDS01000004.1"/>
</dbReference>
<name>A0A1G8GA89_9PSED</name>
<dbReference type="EMBL" id="FNDS01000004">
    <property type="protein sequence ID" value="SDH91294.1"/>
    <property type="molecule type" value="Genomic_DNA"/>
</dbReference>
<evidence type="ECO:0008006" key="3">
    <source>
        <dbReference type="Google" id="ProtNLM"/>
    </source>
</evidence>
<reference evidence="2" key="1">
    <citation type="submission" date="2016-10" db="EMBL/GenBank/DDBJ databases">
        <authorList>
            <person name="Varghese N."/>
            <person name="Submissions S."/>
        </authorList>
    </citation>
    <scope>NUCLEOTIDE SEQUENCE [LARGE SCALE GENOMIC DNA]</scope>
    <source>
        <strain evidence="2">CCM 7469</strain>
    </source>
</reference>
<keyword evidence="2" id="KW-1185">Reference proteome</keyword>
<evidence type="ECO:0000313" key="2">
    <source>
        <dbReference type="Proteomes" id="UP000199636"/>
    </source>
</evidence>